<accession>A0AAV5LZF0</accession>
<evidence type="ECO:0000313" key="1">
    <source>
        <dbReference type="EMBL" id="GKV42174.1"/>
    </source>
</evidence>
<gene>
    <name evidence="1" type="ORF">SLEP1_g49611</name>
</gene>
<proteinExistence type="predicted"/>
<dbReference type="EMBL" id="BPVZ01000156">
    <property type="protein sequence ID" value="GKV42174.1"/>
    <property type="molecule type" value="Genomic_DNA"/>
</dbReference>
<dbReference type="Proteomes" id="UP001054252">
    <property type="component" value="Unassembled WGS sequence"/>
</dbReference>
<evidence type="ECO:0000313" key="2">
    <source>
        <dbReference type="Proteomes" id="UP001054252"/>
    </source>
</evidence>
<comment type="caution">
    <text evidence="1">The sequence shown here is derived from an EMBL/GenBank/DDBJ whole genome shotgun (WGS) entry which is preliminary data.</text>
</comment>
<reference evidence="1 2" key="1">
    <citation type="journal article" date="2021" name="Commun. Biol.">
        <title>The genome of Shorea leprosula (Dipterocarpaceae) highlights the ecological relevance of drought in aseasonal tropical rainforests.</title>
        <authorList>
            <person name="Ng K.K.S."/>
            <person name="Kobayashi M.J."/>
            <person name="Fawcett J.A."/>
            <person name="Hatakeyama M."/>
            <person name="Paape T."/>
            <person name="Ng C.H."/>
            <person name="Ang C.C."/>
            <person name="Tnah L.H."/>
            <person name="Lee C.T."/>
            <person name="Nishiyama T."/>
            <person name="Sese J."/>
            <person name="O'Brien M.J."/>
            <person name="Copetti D."/>
            <person name="Mohd Noor M.I."/>
            <person name="Ong R.C."/>
            <person name="Putra M."/>
            <person name="Sireger I.Z."/>
            <person name="Indrioko S."/>
            <person name="Kosugi Y."/>
            <person name="Izuno A."/>
            <person name="Isagi Y."/>
            <person name="Lee S.L."/>
            <person name="Shimizu K.K."/>
        </authorList>
    </citation>
    <scope>NUCLEOTIDE SEQUENCE [LARGE SCALE GENOMIC DNA]</scope>
    <source>
        <strain evidence="1">214</strain>
    </source>
</reference>
<organism evidence="1 2">
    <name type="scientific">Rubroshorea leprosula</name>
    <dbReference type="NCBI Taxonomy" id="152421"/>
    <lineage>
        <taxon>Eukaryota</taxon>
        <taxon>Viridiplantae</taxon>
        <taxon>Streptophyta</taxon>
        <taxon>Embryophyta</taxon>
        <taxon>Tracheophyta</taxon>
        <taxon>Spermatophyta</taxon>
        <taxon>Magnoliopsida</taxon>
        <taxon>eudicotyledons</taxon>
        <taxon>Gunneridae</taxon>
        <taxon>Pentapetalae</taxon>
        <taxon>rosids</taxon>
        <taxon>malvids</taxon>
        <taxon>Malvales</taxon>
        <taxon>Dipterocarpaceae</taxon>
        <taxon>Rubroshorea</taxon>
    </lineage>
</organism>
<keyword evidence="2" id="KW-1185">Reference proteome</keyword>
<dbReference type="AlphaFoldDB" id="A0AAV5LZF0"/>
<sequence>MIHLYLATVAFFSNSWSLSSNEIDVGGSKSPPSP</sequence>
<protein>
    <submittedName>
        <fullName evidence="1">Uncharacterized protein</fullName>
    </submittedName>
</protein>
<name>A0AAV5LZF0_9ROSI</name>